<dbReference type="Gene3D" id="3.30.70.100">
    <property type="match status" value="1"/>
</dbReference>
<dbReference type="PANTHER" id="PTHR33336:SF14">
    <property type="entry name" value="ANTIBIOTIC BIOSYNTHESIS MONOOXYGENASE"/>
    <property type="match status" value="1"/>
</dbReference>
<dbReference type="AlphaFoldDB" id="A0A7W5E689"/>
<sequence length="147" mass="15875">MNRRTFVYGSMMSPLLMAGCRDASSETAGIPRDIPAQNSSHAAKTPKKTSMYGIIGKMNATEGDREKLIEILLNGTQDMPGCKLYAISADNEDANCIWITEIWESEDAHQASLQLPDVQKAIADGKPMIAGFGDRHIVTTVGGFGVN</sequence>
<organism evidence="2 3">
    <name type="scientific">Aporhodopirellula rubra</name>
    <dbReference type="NCBI Taxonomy" id="980271"/>
    <lineage>
        <taxon>Bacteria</taxon>
        <taxon>Pseudomonadati</taxon>
        <taxon>Planctomycetota</taxon>
        <taxon>Planctomycetia</taxon>
        <taxon>Pirellulales</taxon>
        <taxon>Pirellulaceae</taxon>
        <taxon>Aporhodopirellula</taxon>
    </lineage>
</organism>
<evidence type="ECO:0000313" key="3">
    <source>
        <dbReference type="Proteomes" id="UP000536179"/>
    </source>
</evidence>
<dbReference type="PROSITE" id="PS51725">
    <property type="entry name" value="ABM"/>
    <property type="match status" value="1"/>
</dbReference>
<dbReference type="Pfam" id="PF03992">
    <property type="entry name" value="ABM"/>
    <property type="match status" value="1"/>
</dbReference>
<evidence type="ECO:0000313" key="2">
    <source>
        <dbReference type="EMBL" id="MBB3210552.1"/>
    </source>
</evidence>
<accession>A0A7W5E689</accession>
<keyword evidence="2" id="KW-0503">Monooxygenase</keyword>
<keyword evidence="2" id="KW-0560">Oxidoreductase</keyword>
<dbReference type="PROSITE" id="PS51257">
    <property type="entry name" value="PROKAR_LIPOPROTEIN"/>
    <property type="match status" value="1"/>
</dbReference>
<dbReference type="InterPro" id="IPR050744">
    <property type="entry name" value="AI-2_Isomerase_LsrG"/>
</dbReference>
<dbReference type="InterPro" id="IPR011008">
    <property type="entry name" value="Dimeric_a/b-barrel"/>
</dbReference>
<keyword evidence="3" id="KW-1185">Reference proteome</keyword>
<dbReference type="RefSeq" id="WP_221225494.1">
    <property type="nucleotide sequence ID" value="NZ_JACHXU010000041.1"/>
</dbReference>
<dbReference type="Proteomes" id="UP000536179">
    <property type="component" value="Unassembled WGS sequence"/>
</dbReference>
<dbReference type="PANTHER" id="PTHR33336">
    <property type="entry name" value="QUINOL MONOOXYGENASE YGIN-RELATED"/>
    <property type="match status" value="1"/>
</dbReference>
<name>A0A7W5E689_9BACT</name>
<dbReference type="GO" id="GO:0004497">
    <property type="term" value="F:monooxygenase activity"/>
    <property type="evidence" value="ECO:0007669"/>
    <property type="project" value="UniProtKB-KW"/>
</dbReference>
<dbReference type="SUPFAM" id="SSF54909">
    <property type="entry name" value="Dimeric alpha+beta barrel"/>
    <property type="match status" value="1"/>
</dbReference>
<dbReference type="InterPro" id="IPR007138">
    <property type="entry name" value="ABM_dom"/>
</dbReference>
<evidence type="ECO:0000259" key="1">
    <source>
        <dbReference type="PROSITE" id="PS51725"/>
    </source>
</evidence>
<dbReference type="EMBL" id="JACHXU010000041">
    <property type="protein sequence ID" value="MBB3210552.1"/>
    <property type="molecule type" value="Genomic_DNA"/>
</dbReference>
<proteinExistence type="predicted"/>
<protein>
    <submittedName>
        <fullName evidence="2">Quinol monooxygenase YgiN</fullName>
    </submittedName>
</protein>
<comment type="caution">
    <text evidence="2">The sequence shown here is derived from an EMBL/GenBank/DDBJ whole genome shotgun (WGS) entry which is preliminary data.</text>
</comment>
<gene>
    <name evidence="2" type="ORF">FHS27_006399</name>
</gene>
<reference evidence="2 3" key="1">
    <citation type="submission" date="2020-08" db="EMBL/GenBank/DDBJ databases">
        <title>Genomic Encyclopedia of Type Strains, Phase III (KMG-III): the genomes of soil and plant-associated and newly described type strains.</title>
        <authorList>
            <person name="Whitman W."/>
        </authorList>
    </citation>
    <scope>NUCLEOTIDE SEQUENCE [LARGE SCALE GENOMIC DNA]</scope>
    <source>
        <strain evidence="2 3">CECT 8075</strain>
    </source>
</reference>
<feature type="domain" description="ABM" evidence="1">
    <location>
        <begin position="52"/>
        <end position="138"/>
    </location>
</feature>